<feature type="region of interest" description="Disordered" evidence="1">
    <location>
        <begin position="44"/>
        <end position="76"/>
    </location>
</feature>
<dbReference type="PATRIC" id="fig|1658765.3.peg.3556"/>
<evidence type="ECO:0000256" key="2">
    <source>
        <dbReference type="SAM" id="Phobius"/>
    </source>
</evidence>
<accession>A0A0J7J3J8</accession>
<gene>
    <name evidence="3" type="ORF">Msub_20289</name>
</gene>
<protein>
    <submittedName>
        <fullName evidence="3">Uncharacterized protein</fullName>
    </submittedName>
</protein>
<evidence type="ECO:0000313" key="4">
    <source>
        <dbReference type="Proteomes" id="UP000036102"/>
    </source>
</evidence>
<dbReference type="AlphaFoldDB" id="A0A0J7J3J8"/>
<reference evidence="3 4" key="1">
    <citation type="submission" date="2015-06" db="EMBL/GenBank/DDBJ databases">
        <title>Marinobacter subterrani, a genetically tractable neutrophilic iron-oxidizing strain isolated from the Soudan Iron Mine.</title>
        <authorList>
            <person name="Bonis B.M."/>
            <person name="Gralnick J.A."/>
        </authorList>
    </citation>
    <scope>NUCLEOTIDE SEQUENCE [LARGE SCALE GENOMIC DNA]</scope>
    <source>
        <strain evidence="3 4">JG233</strain>
    </source>
</reference>
<dbReference type="RefSeq" id="WP_048497386.1">
    <property type="nucleotide sequence ID" value="NZ_JADQCF010000019.1"/>
</dbReference>
<keyword evidence="4" id="KW-1185">Reference proteome</keyword>
<dbReference type="STRING" id="1658765.Msub_20289"/>
<evidence type="ECO:0000313" key="3">
    <source>
        <dbReference type="EMBL" id="KMQ73093.1"/>
    </source>
</evidence>
<keyword evidence="2" id="KW-0812">Transmembrane</keyword>
<keyword evidence="2" id="KW-1133">Transmembrane helix</keyword>
<dbReference type="Proteomes" id="UP000036102">
    <property type="component" value="Unassembled WGS sequence"/>
</dbReference>
<keyword evidence="2" id="KW-0472">Membrane</keyword>
<name>A0A0J7J3J8_9GAMM</name>
<dbReference type="OrthoDB" id="6370998at2"/>
<evidence type="ECO:0000256" key="1">
    <source>
        <dbReference type="SAM" id="MobiDB-lite"/>
    </source>
</evidence>
<feature type="transmembrane region" description="Helical" evidence="2">
    <location>
        <begin position="6"/>
        <end position="28"/>
    </location>
</feature>
<sequence>MQDAHQHISLLVLRVVIMLALGLTPLFSPAADNNLMPMACEGASCVPPTDTQGDTGQDGEAPGATRPYEDERYPSLDPSGIPGFTGFVHCASFPVLPQAPPVS</sequence>
<dbReference type="EMBL" id="LFBU01000002">
    <property type="protein sequence ID" value="KMQ73093.1"/>
    <property type="molecule type" value="Genomic_DNA"/>
</dbReference>
<proteinExistence type="predicted"/>
<comment type="caution">
    <text evidence="3">The sequence shown here is derived from an EMBL/GenBank/DDBJ whole genome shotgun (WGS) entry which is preliminary data.</text>
</comment>
<organism evidence="3 4">
    <name type="scientific">Marinobacter subterrani</name>
    <dbReference type="NCBI Taxonomy" id="1658765"/>
    <lineage>
        <taxon>Bacteria</taxon>
        <taxon>Pseudomonadati</taxon>
        <taxon>Pseudomonadota</taxon>
        <taxon>Gammaproteobacteria</taxon>
        <taxon>Pseudomonadales</taxon>
        <taxon>Marinobacteraceae</taxon>
        <taxon>Marinobacter</taxon>
    </lineage>
</organism>